<dbReference type="Pfam" id="PF01661">
    <property type="entry name" value="Macro"/>
    <property type="match status" value="1"/>
</dbReference>
<dbReference type="SMART" id="SM00506">
    <property type="entry name" value="A1pp"/>
    <property type="match status" value="1"/>
</dbReference>
<evidence type="ECO:0000313" key="2">
    <source>
        <dbReference type="EMBL" id="HHF58211.1"/>
    </source>
</evidence>
<dbReference type="InterPro" id="IPR043472">
    <property type="entry name" value="Macro_dom-like"/>
</dbReference>
<dbReference type="PROSITE" id="PS51154">
    <property type="entry name" value="MACRO"/>
    <property type="match status" value="1"/>
</dbReference>
<dbReference type="CDD" id="cd02907">
    <property type="entry name" value="Macro_Af1521_BAL-like"/>
    <property type="match status" value="1"/>
</dbReference>
<name>A0A7C5M235_UNCW3</name>
<dbReference type="SUPFAM" id="SSF52949">
    <property type="entry name" value="Macro domain-like"/>
    <property type="match status" value="1"/>
</dbReference>
<dbReference type="EMBL" id="DRTV01000150">
    <property type="protein sequence ID" value="HHF58211.1"/>
    <property type="molecule type" value="Genomic_DNA"/>
</dbReference>
<accession>A0A7C5M235</accession>
<dbReference type="PANTHER" id="PTHR11106:SF111">
    <property type="entry name" value="MACRO DOMAIN-CONTAINING PROTEIN"/>
    <property type="match status" value="1"/>
</dbReference>
<feature type="domain" description="Macro" evidence="1">
    <location>
        <begin position="3"/>
        <end position="181"/>
    </location>
</feature>
<gene>
    <name evidence="2" type="ORF">ENL41_02165</name>
</gene>
<evidence type="ECO:0000259" key="1">
    <source>
        <dbReference type="PROSITE" id="PS51154"/>
    </source>
</evidence>
<dbReference type="PANTHER" id="PTHR11106">
    <property type="entry name" value="GANGLIOSIDE INDUCED DIFFERENTIATION ASSOCIATED PROTEIN 2-RELATED"/>
    <property type="match status" value="1"/>
</dbReference>
<dbReference type="InterPro" id="IPR002589">
    <property type="entry name" value="Macro_dom"/>
</dbReference>
<comment type="caution">
    <text evidence="2">The sequence shown here is derived from an EMBL/GenBank/DDBJ whole genome shotgun (WGS) entry which is preliminary data.</text>
</comment>
<dbReference type="Gene3D" id="3.40.220.10">
    <property type="entry name" value="Leucine Aminopeptidase, subunit E, domain 1"/>
    <property type="match status" value="1"/>
</dbReference>
<dbReference type="Proteomes" id="UP000886014">
    <property type="component" value="Unassembled WGS sequence"/>
</dbReference>
<organism evidence="2">
    <name type="scientific">candidate division WOR-3 bacterium</name>
    <dbReference type="NCBI Taxonomy" id="2052148"/>
    <lineage>
        <taxon>Bacteria</taxon>
        <taxon>Bacteria division WOR-3</taxon>
    </lineage>
</organism>
<reference evidence="2" key="1">
    <citation type="journal article" date="2020" name="mSystems">
        <title>Genome- and Community-Level Interaction Insights into Carbon Utilization and Element Cycling Functions of Hydrothermarchaeota in Hydrothermal Sediment.</title>
        <authorList>
            <person name="Zhou Z."/>
            <person name="Liu Y."/>
            <person name="Xu W."/>
            <person name="Pan J."/>
            <person name="Luo Z.H."/>
            <person name="Li M."/>
        </authorList>
    </citation>
    <scope>NUCLEOTIDE SEQUENCE [LARGE SCALE GENOMIC DNA]</scope>
    <source>
        <strain evidence="2">HyVt-94</strain>
    </source>
</reference>
<protein>
    <submittedName>
        <fullName evidence="2">Macro domain-containing protein</fullName>
    </submittedName>
</protein>
<proteinExistence type="predicted"/>
<sequence>MGEVKRVKLKNKDKYMVAVHGDITEENVDAIVNAANSYLKHGGGVAGAIVRRGGKIIQEESDKIGYVPVGKAAITTGGKLKARYVIHAVGPRWGEGDEDNKLRSAVRSALELATQYKLKKISLPAISTGIFGFPKDRGAKIIFETVRNYLENEETSLEEVRFCNIDQETSRLFEKLLEEYEKR</sequence>
<dbReference type="AlphaFoldDB" id="A0A7C5M235"/>